<dbReference type="Pfam" id="PF13508">
    <property type="entry name" value="Acetyltransf_7"/>
    <property type="match status" value="1"/>
</dbReference>
<dbReference type="InterPro" id="IPR052523">
    <property type="entry name" value="Trichothecene_AcTrans"/>
</dbReference>
<dbReference type="CDD" id="cd04301">
    <property type="entry name" value="NAT_SF"/>
    <property type="match status" value="1"/>
</dbReference>
<dbReference type="PROSITE" id="PS51186">
    <property type="entry name" value="GNAT"/>
    <property type="match status" value="1"/>
</dbReference>
<dbReference type="SUPFAM" id="SSF55729">
    <property type="entry name" value="Acyl-CoA N-acyltransferases (Nat)"/>
    <property type="match status" value="1"/>
</dbReference>
<reference evidence="2" key="1">
    <citation type="journal article" date="2019" name="Beilstein J. Org. Chem.">
        <title>Nanangenines: drimane sesquiterpenoids as the dominant metabolite cohort of a novel Australian fungus, Aspergillus nanangensis.</title>
        <authorList>
            <person name="Lacey H.J."/>
            <person name="Gilchrist C.L.M."/>
            <person name="Crombie A."/>
            <person name="Kalaitzis J.A."/>
            <person name="Vuong D."/>
            <person name="Rutledge P.J."/>
            <person name="Turner P."/>
            <person name="Pitt J.I."/>
            <person name="Lacey E."/>
            <person name="Chooi Y.H."/>
            <person name="Piggott A.M."/>
        </authorList>
    </citation>
    <scope>NUCLEOTIDE SEQUENCE</scope>
    <source>
        <strain evidence="2">MST-FP2251</strain>
    </source>
</reference>
<dbReference type="PANTHER" id="PTHR42791">
    <property type="entry name" value="GNAT FAMILY ACETYLTRANSFERASE"/>
    <property type="match status" value="1"/>
</dbReference>
<dbReference type="EMBL" id="VCAU01000076">
    <property type="protein sequence ID" value="KAF9886466.1"/>
    <property type="molecule type" value="Genomic_DNA"/>
</dbReference>
<dbReference type="AlphaFoldDB" id="A0AAD4GRE9"/>
<organism evidence="2 3">
    <name type="scientific">Aspergillus nanangensis</name>
    <dbReference type="NCBI Taxonomy" id="2582783"/>
    <lineage>
        <taxon>Eukaryota</taxon>
        <taxon>Fungi</taxon>
        <taxon>Dikarya</taxon>
        <taxon>Ascomycota</taxon>
        <taxon>Pezizomycotina</taxon>
        <taxon>Eurotiomycetes</taxon>
        <taxon>Eurotiomycetidae</taxon>
        <taxon>Eurotiales</taxon>
        <taxon>Aspergillaceae</taxon>
        <taxon>Aspergillus</taxon>
        <taxon>Aspergillus subgen. Circumdati</taxon>
    </lineage>
</organism>
<evidence type="ECO:0000313" key="3">
    <source>
        <dbReference type="Proteomes" id="UP001194746"/>
    </source>
</evidence>
<name>A0AAD4GRE9_ASPNN</name>
<feature type="domain" description="N-acetyltransferase" evidence="1">
    <location>
        <begin position="7"/>
        <end position="205"/>
    </location>
</feature>
<dbReference type="Proteomes" id="UP001194746">
    <property type="component" value="Unassembled WGS sequence"/>
</dbReference>
<dbReference type="GO" id="GO:0016747">
    <property type="term" value="F:acyltransferase activity, transferring groups other than amino-acyl groups"/>
    <property type="evidence" value="ECO:0007669"/>
    <property type="project" value="InterPro"/>
</dbReference>
<keyword evidence="3" id="KW-1185">Reference proteome</keyword>
<gene>
    <name evidence="2" type="ORF">FE257_011372</name>
</gene>
<dbReference type="Gene3D" id="3.40.630.30">
    <property type="match status" value="1"/>
</dbReference>
<dbReference type="InterPro" id="IPR016181">
    <property type="entry name" value="Acyl_CoA_acyltransferase"/>
</dbReference>
<evidence type="ECO:0000313" key="2">
    <source>
        <dbReference type="EMBL" id="KAF9886466.1"/>
    </source>
</evidence>
<protein>
    <recommendedName>
        <fullName evidence="1">N-acetyltransferase domain-containing protein</fullName>
    </recommendedName>
</protein>
<evidence type="ECO:0000259" key="1">
    <source>
        <dbReference type="PROSITE" id="PS51186"/>
    </source>
</evidence>
<proteinExistence type="predicted"/>
<sequence>MSQSHPLSFAPVSLEDIPTLAQIHHDAFATNILIHLMYGDDSDSGLVSDLQNTLQTDQTARLTKAIDNKTGEIIGWSMWNSYLDKETLTAALKAAEDRLTSPPKNSICPDLYLDLKRAVIAKRKLWIMERSTSVLNILVVRPQDQGKGVGKALVLAGLEEARRKGLQAWLEASTEGYALYRRCGFRDAGDPIEMDMAKYGHDAKT</sequence>
<comment type="caution">
    <text evidence="2">The sequence shown here is derived from an EMBL/GenBank/DDBJ whole genome shotgun (WGS) entry which is preliminary data.</text>
</comment>
<reference evidence="2" key="2">
    <citation type="submission" date="2020-02" db="EMBL/GenBank/DDBJ databases">
        <authorList>
            <person name="Gilchrist C.L.M."/>
            <person name="Chooi Y.-H."/>
        </authorList>
    </citation>
    <scope>NUCLEOTIDE SEQUENCE</scope>
    <source>
        <strain evidence="2">MST-FP2251</strain>
    </source>
</reference>
<dbReference type="InterPro" id="IPR000182">
    <property type="entry name" value="GNAT_dom"/>
</dbReference>
<accession>A0AAD4GRE9</accession>
<dbReference type="PANTHER" id="PTHR42791:SF2">
    <property type="entry name" value="N-ACETYLTRANSFERASE DOMAIN-CONTAINING PROTEIN"/>
    <property type="match status" value="1"/>
</dbReference>